<dbReference type="PANTHER" id="PTHR43791">
    <property type="entry name" value="PERMEASE-RELATED"/>
    <property type="match status" value="1"/>
</dbReference>
<proteinExistence type="predicted"/>
<keyword evidence="3 6" id="KW-0812">Transmembrane</keyword>
<dbReference type="InterPro" id="IPR020846">
    <property type="entry name" value="MFS_dom"/>
</dbReference>
<comment type="caution">
    <text evidence="8">The sequence shown here is derived from an EMBL/GenBank/DDBJ whole genome shotgun (WGS) entry which is preliminary data.</text>
</comment>
<dbReference type="Pfam" id="PF07690">
    <property type="entry name" value="MFS_1"/>
    <property type="match status" value="1"/>
</dbReference>
<name>A0A0N0NJQ1_9EURO</name>
<keyword evidence="2" id="KW-0813">Transport</keyword>
<keyword evidence="4 6" id="KW-1133">Transmembrane helix</keyword>
<feature type="domain" description="Major facilitator superfamily (MFS) profile" evidence="7">
    <location>
        <begin position="58"/>
        <end position="482"/>
    </location>
</feature>
<keyword evidence="5 6" id="KW-0472">Membrane</keyword>
<evidence type="ECO:0000256" key="2">
    <source>
        <dbReference type="ARBA" id="ARBA00022448"/>
    </source>
</evidence>
<comment type="subcellular location">
    <subcellularLocation>
        <location evidence="1">Membrane</location>
        <topology evidence="1">Multi-pass membrane protein</topology>
    </subcellularLocation>
</comment>
<dbReference type="PROSITE" id="PS50850">
    <property type="entry name" value="MFS"/>
    <property type="match status" value="1"/>
</dbReference>
<evidence type="ECO:0000259" key="7">
    <source>
        <dbReference type="PROSITE" id="PS50850"/>
    </source>
</evidence>
<feature type="transmembrane region" description="Helical" evidence="6">
    <location>
        <begin position="124"/>
        <end position="143"/>
    </location>
</feature>
<dbReference type="GeneID" id="28735671"/>
<dbReference type="FunFam" id="1.20.1250.20:FF:000013">
    <property type="entry name" value="MFS general substrate transporter"/>
    <property type="match status" value="1"/>
</dbReference>
<dbReference type="FunFam" id="1.20.1250.20:FF:000034">
    <property type="entry name" value="MFS general substrate transporter"/>
    <property type="match status" value="1"/>
</dbReference>
<feature type="transmembrane region" description="Helical" evidence="6">
    <location>
        <begin position="187"/>
        <end position="206"/>
    </location>
</feature>
<evidence type="ECO:0000256" key="4">
    <source>
        <dbReference type="ARBA" id="ARBA00022989"/>
    </source>
</evidence>
<dbReference type="GO" id="GO:0016020">
    <property type="term" value="C:membrane"/>
    <property type="evidence" value="ECO:0007669"/>
    <property type="project" value="UniProtKB-SubCell"/>
</dbReference>
<dbReference type="VEuPathDB" id="FungiDB:AB675_3715"/>
<organism evidence="8 9">
    <name type="scientific">Cyphellophora attinorum</name>
    <dbReference type="NCBI Taxonomy" id="1664694"/>
    <lineage>
        <taxon>Eukaryota</taxon>
        <taxon>Fungi</taxon>
        <taxon>Dikarya</taxon>
        <taxon>Ascomycota</taxon>
        <taxon>Pezizomycotina</taxon>
        <taxon>Eurotiomycetes</taxon>
        <taxon>Chaetothyriomycetidae</taxon>
        <taxon>Chaetothyriales</taxon>
        <taxon>Cyphellophoraceae</taxon>
        <taxon>Cyphellophora</taxon>
    </lineage>
</organism>
<feature type="transmembrane region" description="Helical" evidence="6">
    <location>
        <begin position="291"/>
        <end position="310"/>
    </location>
</feature>
<keyword evidence="9" id="KW-1185">Reference proteome</keyword>
<feature type="transmembrane region" description="Helical" evidence="6">
    <location>
        <begin position="384"/>
        <end position="409"/>
    </location>
</feature>
<dbReference type="Gene3D" id="1.20.1250.20">
    <property type="entry name" value="MFS general substrate transporter like domains"/>
    <property type="match status" value="2"/>
</dbReference>
<dbReference type="Proteomes" id="UP000038010">
    <property type="component" value="Unassembled WGS sequence"/>
</dbReference>
<evidence type="ECO:0000256" key="3">
    <source>
        <dbReference type="ARBA" id="ARBA00022692"/>
    </source>
</evidence>
<sequence length="513" mass="56222">MEKTNAIAVEDVVLEKPGKPLVTSQIVNADLTEDDVIFLEEYDEKAKSRLYHRIDIRLVPMLALLYLVSHLDRANIGNAKIEGLEKSLGMAGVDYNIAVAIFFVPYILFEVPSNFLLTKFNKPSHYIGGLVIAWGTVMTLTGVVQNFGGLLATRVFLGVFEAGFFPAAMHTIGIWYPPNKTQTRTALFYCAAAIAGAFSGLLAAGIAKMDGLGNYDGWRWIFIIEGIASVIAGIMACYMLPDTPASSKWLTADEVRFLELTHIATRGKKVKGGEQKEKFKYKTLFSVLLDWRIWLMSIVMWSNTVPGYALKFTLPQILRGMGFTSTKAQLLSAPPYAIAATSAICSAILADRFSWRMPIIVGGQVLVIIANSIQFVYAADIANNVALCYFCVFMALAGAYPIIPGVMAWQLNNLAGPLRRAMGIALMVCLGNVGGIIGSFIFLDAEKPKYPTGFGSSLGFAAGGLFAAFALEFVYWRANKKADGMTEDEIRGKYSDQQLEELGDRSPLFRYAL</sequence>
<dbReference type="GO" id="GO:0022857">
    <property type="term" value="F:transmembrane transporter activity"/>
    <property type="evidence" value="ECO:0007669"/>
    <property type="project" value="InterPro"/>
</dbReference>
<feature type="transmembrane region" description="Helical" evidence="6">
    <location>
        <begin position="357"/>
        <end position="378"/>
    </location>
</feature>
<dbReference type="EMBL" id="LFJN01000026">
    <property type="protein sequence ID" value="KPI37148.1"/>
    <property type="molecule type" value="Genomic_DNA"/>
</dbReference>
<feature type="transmembrane region" description="Helical" evidence="6">
    <location>
        <begin position="330"/>
        <end position="350"/>
    </location>
</feature>
<protein>
    <submittedName>
        <fullName evidence="8">Putative transporter</fullName>
    </submittedName>
</protein>
<dbReference type="SUPFAM" id="SSF103473">
    <property type="entry name" value="MFS general substrate transporter"/>
    <property type="match status" value="1"/>
</dbReference>
<dbReference type="AlphaFoldDB" id="A0A0N0NJQ1"/>
<feature type="transmembrane region" description="Helical" evidence="6">
    <location>
        <begin position="95"/>
        <end position="117"/>
    </location>
</feature>
<dbReference type="PANTHER" id="PTHR43791:SF54">
    <property type="entry name" value="MAJOR FACILITATOR SUPERFAMILY (MFS) PROFILE DOMAIN-CONTAINING PROTEIN-RELATED"/>
    <property type="match status" value="1"/>
</dbReference>
<dbReference type="InterPro" id="IPR036259">
    <property type="entry name" value="MFS_trans_sf"/>
</dbReference>
<feature type="transmembrane region" description="Helical" evidence="6">
    <location>
        <begin position="155"/>
        <end position="175"/>
    </location>
</feature>
<evidence type="ECO:0000256" key="5">
    <source>
        <dbReference type="ARBA" id="ARBA00023136"/>
    </source>
</evidence>
<feature type="transmembrane region" description="Helical" evidence="6">
    <location>
        <begin position="218"/>
        <end position="240"/>
    </location>
</feature>
<evidence type="ECO:0000313" key="9">
    <source>
        <dbReference type="Proteomes" id="UP000038010"/>
    </source>
</evidence>
<dbReference type="RefSeq" id="XP_017997111.1">
    <property type="nucleotide sequence ID" value="XM_018143791.1"/>
</dbReference>
<dbReference type="InterPro" id="IPR011701">
    <property type="entry name" value="MFS"/>
</dbReference>
<dbReference type="OrthoDB" id="2962993at2759"/>
<evidence type="ECO:0000313" key="8">
    <source>
        <dbReference type="EMBL" id="KPI37148.1"/>
    </source>
</evidence>
<feature type="transmembrane region" description="Helical" evidence="6">
    <location>
        <begin position="421"/>
        <end position="442"/>
    </location>
</feature>
<gene>
    <name evidence="8" type="ORF">AB675_3715</name>
</gene>
<reference evidence="8 9" key="1">
    <citation type="submission" date="2015-06" db="EMBL/GenBank/DDBJ databases">
        <title>Draft genome of the ant-associated black yeast Phialophora attae CBS 131958.</title>
        <authorList>
            <person name="Moreno L.F."/>
            <person name="Stielow B.J."/>
            <person name="de Hoog S."/>
            <person name="Vicente V.A."/>
            <person name="Weiss V.A."/>
            <person name="de Vries M."/>
            <person name="Cruz L.M."/>
            <person name="Souza E.M."/>
        </authorList>
    </citation>
    <scope>NUCLEOTIDE SEQUENCE [LARGE SCALE GENOMIC DNA]</scope>
    <source>
        <strain evidence="8 9">CBS 131958</strain>
    </source>
</reference>
<evidence type="ECO:0000256" key="6">
    <source>
        <dbReference type="SAM" id="Phobius"/>
    </source>
</evidence>
<evidence type="ECO:0000256" key="1">
    <source>
        <dbReference type="ARBA" id="ARBA00004141"/>
    </source>
</evidence>
<feature type="transmembrane region" description="Helical" evidence="6">
    <location>
        <begin position="454"/>
        <end position="476"/>
    </location>
</feature>
<accession>A0A0N0NJQ1</accession>